<dbReference type="InterPro" id="IPR051599">
    <property type="entry name" value="Cell_Envelope_Assoc"/>
</dbReference>
<evidence type="ECO:0000313" key="3">
    <source>
        <dbReference type="EMBL" id="SHE29051.1"/>
    </source>
</evidence>
<dbReference type="GO" id="GO:0000270">
    <property type="term" value="P:peptidoglycan metabolic process"/>
    <property type="evidence" value="ECO:0007669"/>
    <property type="project" value="TreeGrafter"/>
</dbReference>
<feature type="domain" description="DUF218" evidence="2">
    <location>
        <begin position="77"/>
        <end position="242"/>
    </location>
</feature>
<keyword evidence="1" id="KW-1133">Transmembrane helix</keyword>
<dbReference type="InterPro" id="IPR003848">
    <property type="entry name" value="DUF218"/>
</dbReference>
<dbReference type="AlphaFoldDB" id="A0A1M4SA26"/>
<dbReference type="OrthoDB" id="9782395at2"/>
<dbReference type="GO" id="GO:0043164">
    <property type="term" value="P:Gram-negative-bacterium-type cell wall biogenesis"/>
    <property type="evidence" value="ECO:0007669"/>
    <property type="project" value="TreeGrafter"/>
</dbReference>
<dbReference type="Gene3D" id="3.40.50.620">
    <property type="entry name" value="HUPs"/>
    <property type="match status" value="1"/>
</dbReference>
<dbReference type="Proteomes" id="UP000184404">
    <property type="component" value="Unassembled WGS sequence"/>
</dbReference>
<dbReference type="PANTHER" id="PTHR30336:SF4">
    <property type="entry name" value="ENVELOPE BIOGENESIS FACTOR ELYC"/>
    <property type="match status" value="1"/>
</dbReference>
<accession>A0A1M4SA26</accession>
<keyword evidence="4" id="KW-1185">Reference proteome</keyword>
<feature type="transmembrane region" description="Helical" evidence="1">
    <location>
        <begin position="12"/>
        <end position="30"/>
    </location>
</feature>
<gene>
    <name evidence="3" type="ORF">SAMN02745190_00051</name>
</gene>
<feature type="transmembrane region" description="Helical" evidence="1">
    <location>
        <begin position="37"/>
        <end position="56"/>
    </location>
</feature>
<dbReference type="Pfam" id="PF02698">
    <property type="entry name" value="DUF218"/>
    <property type="match status" value="1"/>
</dbReference>
<keyword evidence="1" id="KW-0812">Transmembrane</keyword>
<evidence type="ECO:0000259" key="2">
    <source>
        <dbReference type="Pfam" id="PF02698"/>
    </source>
</evidence>
<dbReference type="InterPro" id="IPR014729">
    <property type="entry name" value="Rossmann-like_a/b/a_fold"/>
</dbReference>
<proteinExistence type="predicted"/>
<dbReference type="PANTHER" id="PTHR30336">
    <property type="entry name" value="INNER MEMBRANE PROTEIN, PROBABLE PERMEASE"/>
    <property type="match status" value="1"/>
</dbReference>
<evidence type="ECO:0000313" key="4">
    <source>
        <dbReference type="Proteomes" id="UP000184404"/>
    </source>
</evidence>
<evidence type="ECO:0000256" key="1">
    <source>
        <dbReference type="SAM" id="Phobius"/>
    </source>
</evidence>
<organism evidence="3 4">
    <name type="scientific">Schwartzia succinivorans DSM 10502</name>
    <dbReference type="NCBI Taxonomy" id="1123243"/>
    <lineage>
        <taxon>Bacteria</taxon>
        <taxon>Bacillati</taxon>
        <taxon>Bacillota</taxon>
        <taxon>Negativicutes</taxon>
        <taxon>Selenomonadales</taxon>
        <taxon>Selenomonadaceae</taxon>
        <taxon>Schwartzia</taxon>
    </lineage>
</organism>
<reference evidence="3 4" key="1">
    <citation type="submission" date="2016-11" db="EMBL/GenBank/DDBJ databases">
        <authorList>
            <person name="Jaros S."/>
            <person name="Januszkiewicz K."/>
            <person name="Wedrychowicz H."/>
        </authorList>
    </citation>
    <scope>NUCLEOTIDE SEQUENCE [LARGE SCALE GENOMIC DNA]</scope>
    <source>
        <strain evidence="3 4">DSM 10502</strain>
    </source>
</reference>
<sequence length="252" mass="27404">MIYLLKFGASFVLPPGIFFVLLFLCSAWLWRRGEKKPAAAVAGIVFVFYLLSTSVVSDALVRGLEAEYTPPENPSGDVIVMLGGGALLDTPDVDGTGTLCASPANRLLTVVRLYRRLNIPILLSGGQVYADTGTEALIEKRVLMSLGVPENDILVEAESLNTTQNAKFSSRILKERGFARPILVTSAFHMPRAVLCFEKQGVAVTPYPTDYQANVVARSVHYSRLRPESGALSASAVALQERLRTLVTVLFE</sequence>
<dbReference type="EMBL" id="FQUG01000002">
    <property type="protein sequence ID" value="SHE29051.1"/>
    <property type="molecule type" value="Genomic_DNA"/>
</dbReference>
<dbReference type="STRING" id="1123243.SAMN02745190_00051"/>
<dbReference type="GO" id="GO:0005886">
    <property type="term" value="C:plasma membrane"/>
    <property type="evidence" value="ECO:0007669"/>
    <property type="project" value="TreeGrafter"/>
</dbReference>
<protein>
    <submittedName>
        <fullName evidence="3">Uncharacterized SAM-binding protein YcdF, DUF218 family</fullName>
    </submittedName>
</protein>
<dbReference type="RefSeq" id="WP_072934193.1">
    <property type="nucleotide sequence ID" value="NZ_FQUG01000002.1"/>
</dbReference>
<keyword evidence="1" id="KW-0472">Membrane</keyword>
<dbReference type="CDD" id="cd06259">
    <property type="entry name" value="YdcF-like"/>
    <property type="match status" value="1"/>
</dbReference>
<name>A0A1M4SA26_9FIRM</name>